<keyword evidence="1" id="KW-1133">Transmembrane helix</keyword>
<feature type="transmembrane region" description="Helical" evidence="1">
    <location>
        <begin position="47"/>
        <end position="67"/>
    </location>
</feature>
<evidence type="ECO:0000313" key="2">
    <source>
        <dbReference type="EMBL" id="OYR73411.1"/>
    </source>
</evidence>
<proteinExistence type="predicted"/>
<accession>A0A256JX90</accession>
<dbReference type="AlphaFoldDB" id="A0A256JX90"/>
<evidence type="ECO:0000313" key="3">
    <source>
        <dbReference type="Proteomes" id="UP000216925"/>
    </source>
</evidence>
<protein>
    <submittedName>
        <fullName evidence="2">Uncharacterized protein</fullName>
    </submittedName>
</protein>
<name>A0A256JX90_HALEZ</name>
<evidence type="ECO:0000256" key="1">
    <source>
        <dbReference type="SAM" id="Phobius"/>
    </source>
</evidence>
<feature type="transmembrane region" description="Helical" evidence="1">
    <location>
        <begin position="6"/>
        <end position="26"/>
    </location>
</feature>
<reference evidence="2 3" key="1">
    <citation type="journal article" date="2014" name="Front. Microbiol.">
        <title>Population and genomic analysis of the genus Halorubrum.</title>
        <authorList>
            <person name="Fullmer M.S."/>
            <person name="Soucy S.M."/>
            <person name="Swithers K.S."/>
            <person name="Makkay A.M."/>
            <person name="Wheeler R."/>
            <person name="Ventosa A."/>
            <person name="Gogarten J.P."/>
            <person name="Papke R.T."/>
        </authorList>
    </citation>
    <scope>NUCLEOTIDE SEQUENCE [LARGE SCALE GENOMIC DNA]</scope>
    <source>
        <strain evidence="2 3">Ec15</strain>
    </source>
</reference>
<organism evidence="2 3">
    <name type="scientific">Halorubrum ezzemoulense</name>
    <name type="common">Halorubrum chaoviator</name>
    <dbReference type="NCBI Taxonomy" id="337243"/>
    <lineage>
        <taxon>Archaea</taxon>
        <taxon>Methanobacteriati</taxon>
        <taxon>Methanobacteriota</taxon>
        <taxon>Stenosarchaea group</taxon>
        <taxon>Halobacteria</taxon>
        <taxon>Halobacteriales</taxon>
        <taxon>Haloferacaceae</taxon>
        <taxon>Halorubrum</taxon>
    </lineage>
</organism>
<comment type="caution">
    <text evidence="2">The sequence shown here is derived from an EMBL/GenBank/DDBJ whole genome shotgun (WGS) entry which is preliminary data.</text>
</comment>
<dbReference type="EMBL" id="NHPD01000041">
    <property type="protein sequence ID" value="OYR73411.1"/>
    <property type="molecule type" value="Genomic_DNA"/>
</dbReference>
<keyword evidence="1" id="KW-0812">Transmembrane</keyword>
<keyword evidence="1" id="KW-0472">Membrane</keyword>
<dbReference type="Proteomes" id="UP000216925">
    <property type="component" value="Unassembled WGS sequence"/>
</dbReference>
<sequence length="68" mass="7685">MSILWQAGYIIAIILGLAYVIIPKRVHTFGFEFLRRSSSDQSAESNTPIWVYRGLGVLFLFIGVTGFF</sequence>
<gene>
    <name evidence="2" type="ORF">DJ76_10125</name>
</gene>